<dbReference type="Proteomes" id="UP000792575">
    <property type="component" value="Genome"/>
</dbReference>
<dbReference type="RefSeq" id="YP_008003858.1">
    <property type="nucleotide sequence ID" value="NC_021247.1"/>
</dbReference>
<keyword evidence="2" id="KW-1185">Reference proteome</keyword>
<proteinExistence type="predicted"/>
<dbReference type="GeneID" id="15613964"/>
<evidence type="ECO:0000313" key="1">
    <source>
        <dbReference type="EMBL" id="CCU55356.1"/>
    </source>
</evidence>
<accession>A0A916KNX4</accession>
<protein>
    <submittedName>
        <fullName evidence="1">Uncharacterized protein</fullName>
    </submittedName>
</protein>
<organism evidence="1 2">
    <name type="scientific">Adoxophyes honmai entomopoxvirus 'L'</name>
    <dbReference type="NCBI Taxonomy" id="1293540"/>
    <lineage>
        <taxon>Viruses</taxon>
        <taxon>Varidnaviria</taxon>
        <taxon>Bamfordvirae</taxon>
        <taxon>Nucleocytoviricota</taxon>
        <taxon>Pokkesviricetes</taxon>
        <taxon>Chitovirales</taxon>
        <taxon>Poxviridae</taxon>
        <taxon>Entomopoxvirinae</taxon>
        <taxon>Betaentomopoxvirus</taxon>
        <taxon>Betaentomopoxvirus ahonmai</taxon>
    </lineage>
</organism>
<name>A0A916KNX4_9POXV</name>
<dbReference type="OrthoDB" id="29345at10239"/>
<gene>
    <name evidence="1" type="ORF">AHEV_035</name>
</gene>
<dbReference type="EMBL" id="HF679131">
    <property type="protein sequence ID" value="CCU55356.1"/>
    <property type="molecule type" value="Genomic_DNA"/>
</dbReference>
<dbReference type="KEGG" id="vg:15613964"/>
<evidence type="ECO:0000313" key="2">
    <source>
        <dbReference type="Proteomes" id="UP000792575"/>
    </source>
</evidence>
<reference evidence="1" key="1">
    <citation type="journal article" date="2013" name="J. Virol.">
        <title>New Insights into the Evolution of Entomopoxvirinae from the Complete Genome Sequences of Four Entomopoxviruses Infecting Adoxophyes honmai, Choristoneura biennis, Choristoneura rosaceana, and Mythimna separata.</title>
        <authorList>
            <person name="Theze J."/>
            <person name="Takatsuka J."/>
            <person name="Li Z."/>
            <person name="Gallais J."/>
            <person name="Doucet D."/>
            <person name="Arif B."/>
            <person name="Nakai M."/>
            <person name="Herniou E.A."/>
        </authorList>
    </citation>
    <scope>NUCLEOTIDE SEQUENCE</scope>
    <source>
        <strain evidence="1">Tokyo</strain>
    </source>
</reference>
<sequence length="135" mass="16027">MENQYLLSGTLIGFNDNEKIIIELSNIDGHTIYNNITNKIVYNYDKNVDISDLIDDFKNECKLNNCKYITTSSIVFQGYLFDNDDKIHLELSCDNINNIPPQLKKYISCNYNLYNYLKKLNLFCDKCYDHWYYDI</sequence>